<protein>
    <submittedName>
        <fullName evidence="2">Alpha/beta hydrolase fold-1</fullName>
    </submittedName>
    <submittedName>
        <fullName evidence="3">Hydrolase, alpha/beta fold family protein</fullName>
    </submittedName>
</protein>
<dbReference type="GeneID" id="9831320"/>
<dbReference type="STRING" id="70448.Q00TE9"/>
<dbReference type="InParanoid" id="Q00TE9"/>
<accession>A0A454XNW6</accession>
<gene>
    <name evidence="3" type="ORF">BE221DRAFT_193084</name>
    <name evidence="2" type="ORF">OT_ostta17g01290</name>
</gene>
<dbReference type="AlphaFoldDB" id="Q00TE9"/>
<reference evidence="2" key="2">
    <citation type="journal article" date="2014" name="BMC Genomics">
        <title>An improved genome of the model marine alga Ostreococcus tauri unfolds by assessing Illumina de novo assemblies.</title>
        <authorList>
            <person name="Blanc-Mathieu R."/>
            <person name="Verhelst B."/>
            <person name="Derelle E."/>
            <person name="Rombauts S."/>
            <person name="Bouget F.Y."/>
            <person name="Carre I."/>
            <person name="Chateau A."/>
            <person name="Eyre-Walker A."/>
            <person name="Grimsley N."/>
            <person name="Moreau H."/>
            <person name="Piegu B."/>
            <person name="Rivals E."/>
            <person name="Schackwitz W."/>
            <person name="Van de Peer Y."/>
            <person name="Piganeau G."/>
        </authorList>
    </citation>
    <scope>NUCLEOTIDE SEQUENCE</scope>
    <source>
        <strain evidence="2">RCC4221</strain>
    </source>
</reference>
<dbReference type="Proteomes" id="UP000009170">
    <property type="component" value="Unassembled WGS sequence"/>
</dbReference>
<accession>Q00TE9</accession>
<dbReference type="GO" id="GO:0016787">
    <property type="term" value="F:hydrolase activity"/>
    <property type="evidence" value="ECO:0007669"/>
    <property type="project" value="UniProtKB-KW"/>
</dbReference>
<reference evidence="2 4" key="1">
    <citation type="journal article" date="2006" name="Proc. Natl. Acad. Sci. U.S.A.">
        <title>Genome analysis of the smallest free-living eukaryote Ostreococcus tauri unveils many unique features.</title>
        <authorList>
            <person name="Derelle E."/>
            <person name="Ferraz C."/>
            <person name="Rombauts S."/>
            <person name="Rouze P."/>
            <person name="Worden A.Z."/>
            <person name="Robbens S."/>
            <person name="Partensky F."/>
            <person name="Degroeve S."/>
            <person name="Echeynie S."/>
            <person name="Cooke R."/>
            <person name="Saeys Y."/>
            <person name="Wuyts J."/>
            <person name="Jabbari K."/>
            <person name="Bowler C."/>
            <person name="Panaud O."/>
            <person name="Piegu B."/>
            <person name="Ball S.G."/>
            <person name="Ral J.-P."/>
            <person name="Bouget F.-Y."/>
            <person name="Piganeau G."/>
            <person name="De Baets B."/>
            <person name="Picard A."/>
            <person name="Delseny M."/>
            <person name="Demaille J."/>
            <person name="Van de Peer Y."/>
            <person name="Moreau H."/>
        </authorList>
    </citation>
    <scope>NUCLEOTIDE SEQUENCE [LARGE SCALE GENOMIC DNA]</scope>
    <source>
        <strain evidence="2 4">OTTH0595</strain>
    </source>
</reference>
<dbReference type="ESTHER" id="ostta-q00te9">
    <property type="family name" value="Monoglyceridelipase_lysophospholip"/>
</dbReference>
<dbReference type="Gene3D" id="3.40.50.1820">
    <property type="entry name" value="alpha/beta hydrolase"/>
    <property type="match status" value="1"/>
</dbReference>
<dbReference type="OrthoDB" id="2498029at2759"/>
<evidence type="ECO:0000259" key="1">
    <source>
        <dbReference type="Pfam" id="PF12146"/>
    </source>
</evidence>
<dbReference type="FunCoup" id="Q00TE9">
    <property type="interactions" value="394"/>
</dbReference>
<name>Q00TE9_OSTTA</name>
<dbReference type="RefSeq" id="XP_003083900.1">
    <property type="nucleotide sequence ID" value="XM_003083852.1"/>
</dbReference>
<reference evidence="3" key="3">
    <citation type="submission" date="2017-04" db="EMBL/GenBank/DDBJ databases">
        <title>Population genomics of picophytoplankton unveils novel chromosome hypervariability.</title>
        <authorList>
            <consortium name="DOE Joint Genome Institute"/>
            <person name="Blanc-Mathieu R."/>
            <person name="Krasovec M."/>
            <person name="Hebrard M."/>
            <person name="Yau S."/>
            <person name="Desgranges E."/>
            <person name="Martin J."/>
            <person name="Schackwitz W."/>
            <person name="Kuo A."/>
            <person name="Salin G."/>
            <person name="Donnadieu C."/>
            <person name="Desdevises Y."/>
            <person name="Sanchez-Ferandin S."/>
            <person name="Moreau H."/>
            <person name="Rivals E."/>
            <person name="Grigoriev I.V."/>
            <person name="Grimsley N."/>
            <person name="Eyre-Walker A."/>
            <person name="Piganeau G."/>
        </authorList>
    </citation>
    <scope>NUCLEOTIDE SEQUENCE [LARGE SCALE GENOMIC DNA]</scope>
    <source>
        <strain evidence="3">RCC 1115</strain>
    </source>
</reference>
<dbReference type="EMBL" id="CAID01000017">
    <property type="protein sequence ID" value="CAL57867.1"/>
    <property type="molecule type" value="Genomic_DNA"/>
</dbReference>
<dbReference type="InterPro" id="IPR029058">
    <property type="entry name" value="AB_hydrolase_fold"/>
</dbReference>
<organism evidence="2 4">
    <name type="scientific">Ostreococcus tauri</name>
    <name type="common">Marine green alga</name>
    <dbReference type="NCBI Taxonomy" id="70448"/>
    <lineage>
        <taxon>Eukaryota</taxon>
        <taxon>Viridiplantae</taxon>
        <taxon>Chlorophyta</taxon>
        <taxon>Mamiellophyceae</taxon>
        <taxon>Mamiellales</taxon>
        <taxon>Bathycoccaceae</taxon>
        <taxon>Ostreococcus</taxon>
    </lineage>
</organism>
<evidence type="ECO:0000313" key="3">
    <source>
        <dbReference type="EMBL" id="OUS45397.1"/>
    </source>
</evidence>
<dbReference type="OMA" id="GFNDYSR"/>
<evidence type="ECO:0000313" key="2">
    <source>
        <dbReference type="EMBL" id="CAL57867.1"/>
    </source>
</evidence>
<keyword evidence="4" id="KW-1185">Reference proteome</keyword>
<evidence type="ECO:0000313" key="4">
    <source>
        <dbReference type="Proteomes" id="UP000009170"/>
    </source>
</evidence>
<dbReference type="KEGG" id="ota:OT_ostta17g01290"/>
<feature type="domain" description="Serine aminopeptidase S33" evidence="1">
    <location>
        <begin position="27"/>
        <end position="268"/>
    </location>
</feature>
<dbReference type="Proteomes" id="UP000195557">
    <property type="component" value="Unassembled WGS sequence"/>
</dbReference>
<proteinExistence type="predicted"/>
<dbReference type="EMBL" id="KZ155790">
    <property type="protein sequence ID" value="OUS45397.1"/>
    <property type="molecule type" value="Genomic_DNA"/>
</dbReference>
<dbReference type="InterPro" id="IPR000073">
    <property type="entry name" value="AB_hydrolase_1"/>
</dbReference>
<dbReference type="PRINTS" id="PR00111">
    <property type="entry name" value="ABHYDROLASE"/>
</dbReference>
<dbReference type="Pfam" id="PF12146">
    <property type="entry name" value="Hydrolase_4"/>
    <property type="match status" value="1"/>
</dbReference>
<keyword evidence="2" id="KW-0378">Hydrolase</keyword>
<dbReference type="InterPro" id="IPR051044">
    <property type="entry name" value="MAG_DAG_Lipase"/>
</dbReference>
<dbReference type="InterPro" id="IPR022742">
    <property type="entry name" value="Hydrolase_4"/>
</dbReference>
<sequence>MPCACAWITGAGTGAPLCSYDFQPKEEPLAVVVFLHGVGEHARRYDGFFRLLNSKKIHVVTYDCVGHGASDGLPGYIQSFDDVVKDARGVLRRTRERFGGGVPIVLCGQSFGGLVAATVAAMEGAEGDGALDGLVLTAASVDVHWTPVLRAQAAVGAALAAAAPKARWVPAVRLEDMTSDAATLESYASDPYVQLGGVRCKTAYEILRGFRSLRNRYQSVRCPLLVLHGGDDACADKNAARRLVSEALSSTKEYVEFAGMHHLILQEPGSDAVQARVVDFIENVARSNSRRRSMHSSSSSLRSRL</sequence>
<accession>A0A1Y5I9Q3</accession>
<dbReference type="SUPFAM" id="SSF53474">
    <property type="entry name" value="alpha/beta-Hydrolases"/>
    <property type="match status" value="1"/>
</dbReference>
<dbReference type="PANTHER" id="PTHR11614">
    <property type="entry name" value="PHOSPHOLIPASE-RELATED"/>
    <property type="match status" value="1"/>
</dbReference>